<protein>
    <recommendedName>
        <fullName evidence="8">DUF1704 domain-containing protein</fullName>
    </recommendedName>
</protein>
<keyword evidence="5" id="KW-1133">Transmembrane helix</keyword>
<dbReference type="PANTHER" id="PTHR31817">
    <property type="match status" value="1"/>
</dbReference>
<dbReference type="InterPro" id="IPR012548">
    <property type="entry name" value="MATCAP"/>
</dbReference>
<evidence type="ECO:0000256" key="4">
    <source>
        <dbReference type="ARBA" id="ARBA00023049"/>
    </source>
</evidence>
<evidence type="ECO:0000313" key="6">
    <source>
        <dbReference type="EMBL" id="EGR31116.1"/>
    </source>
</evidence>
<dbReference type="InParanoid" id="G0QUJ6"/>
<dbReference type="OrthoDB" id="449345at2759"/>
<evidence type="ECO:0000256" key="5">
    <source>
        <dbReference type="SAM" id="Phobius"/>
    </source>
</evidence>
<accession>G0QUJ6</accession>
<dbReference type="PANTHER" id="PTHR31817:SF0">
    <property type="entry name" value="CHROMOSOME UNDETERMINED SCAFFOLD_67, WHOLE GENOME SHOTGUN SEQUENCE"/>
    <property type="match status" value="1"/>
</dbReference>
<organism evidence="6 7">
    <name type="scientific">Ichthyophthirius multifiliis</name>
    <name type="common">White spot disease agent</name>
    <name type="synonym">Ich</name>
    <dbReference type="NCBI Taxonomy" id="5932"/>
    <lineage>
        <taxon>Eukaryota</taxon>
        <taxon>Sar</taxon>
        <taxon>Alveolata</taxon>
        <taxon>Ciliophora</taxon>
        <taxon>Intramacronucleata</taxon>
        <taxon>Oligohymenophorea</taxon>
        <taxon>Hymenostomatida</taxon>
        <taxon>Ophryoglenina</taxon>
        <taxon>Ichthyophthirius</taxon>
    </lineage>
</organism>
<keyword evidence="2" id="KW-0645">Protease</keyword>
<dbReference type="Pfam" id="PF08014">
    <property type="entry name" value="MATCAP"/>
    <property type="match status" value="1"/>
</dbReference>
<keyword evidence="4" id="KW-0482">Metalloprotease</keyword>
<keyword evidence="7" id="KW-1185">Reference proteome</keyword>
<dbReference type="EMBL" id="GL983915">
    <property type="protein sequence ID" value="EGR31116.1"/>
    <property type="molecule type" value="Genomic_DNA"/>
</dbReference>
<feature type="transmembrane region" description="Helical" evidence="5">
    <location>
        <begin position="6"/>
        <end position="28"/>
    </location>
</feature>
<dbReference type="eggNOG" id="ENOG502QQGI">
    <property type="taxonomic scope" value="Eukaryota"/>
</dbReference>
<comment type="cofactor">
    <cofactor evidence="1">
        <name>Zn(2+)</name>
        <dbReference type="ChEBI" id="CHEBI:29105"/>
    </cofactor>
</comment>
<dbReference type="SMART" id="SM01154">
    <property type="entry name" value="DUF1704"/>
    <property type="match status" value="1"/>
</dbReference>
<evidence type="ECO:0000313" key="7">
    <source>
        <dbReference type="Proteomes" id="UP000008983"/>
    </source>
</evidence>
<dbReference type="AlphaFoldDB" id="G0QUJ6"/>
<evidence type="ECO:0000256" key="2">
    <source>
        <dbReference type="ARBA" id="ARBA00022670"/>
    </source>
</evidence>
<gene>
    <name evidence="6" type="ORF">IMG5_117590</name>
</gene>
<dbReference type="Proteomes" id="UP000008983">
    <property type="component" value="Unassembled WGS sequence"/>
</dbReference>
<dbReference type="GO" id="GO:0006508">
    <property type="term" value="P:proteolysis"/>
    <property type="evidence" value="ECO:0007669"/>
    <property type="project" value="UniProtKB-KW"/>
</dbReference>
<evidence type="ECO:0008006" key="8">
    <source>
        <dbReference type="Google" id="ProtNLM"/>
    </source>
</evidence>
<dbReference type="RefSeq" id="XP_004034602.1">
    <property type="nucleotide sequence ID" value="XM_004034554.1"/>
</dbReference>
<evidence type="ECO:0000256" key="3">
    <source>
        <dbReference type="ARBA" id="ARBA00022801"/>
    </source>
</evidence>
<dbReference type="GeneID" id="14907249"/>
<reference evidence="6 7" key="1">
    <citation type="submission" date="2011-07" db="EMBL/GenBank/DDBJ databases">
        <authorList>
            <person name="Coyne R."/>
            <person name="Brami D."/>
            <person name="Johnson J."/>
            <person name="Hostetler J."/>
            <person name="Hannick L."/>
            <person name="Clark T."/>
            <person name="Cassidy-Hanley D."/>
            <person name="Inman J."/>
        </authorList>
    </citation>
    <scope>NUCLEOTIDE SEQUENCE [LARGE SCALE GENOMIC DNA]</scope>
    <source>
        <strain evidence="6 7">G5</strain>
    </source>
</reference>
<sequence length="530" mass="63942">MYLKQFILLLINIYQKTFFFIILFNFYAKIYREFQLSYYNFYLTFKFLEIFKNIQFTFKIQFNPLNIFIKQSFFIKKNYLNIFKQQQYNNFLIILFVYQQKWNQQDQDRKIIRQTKKGQKVYFHLQQVSNQSHQIQTRICIQKAKQSKKIKKKFNQNRTKQLKSIKINNRKKEAKSTKIKKTKIIIIITRKIRIIKKKQKKTALKDLRPENLEQEKITFFQQQFNYNPKFTYRIQEIILNFQIPHTKYFSLALKILNAVIKNYGSEDRFHEIDGGPLIDINLTQFHFQKYIKDLDCESLVDFDFEYNTVSPTICQHSKDGKSKIIIGMPINYRQDIIQGVLNHEIGTHFLRKHNNKLQVWNKQRKKYNLEQSHKVEEGLALINQKYDSALNPNKQPYIFGAALLYYASVQSSKMSFQELFKDLEKYIKDPEKRWRECVRVKRGILDTQQPLGMYKDQIYLMGVRRVLKYRNQCDMISLHSGKITVKDCIKLQQKGLINIQNIKLPYFLKDLKNYHYALDRIAAVNFMNDI</sequence>
<evidence type="ECO:0000256" key="1">
    <source>
        <dbReference type="ARBA" id="ARBA00001947"/>
    </source>
</evidence>
<proteinExistence type="predicted"/>
<dbReference type="GO" id="GO:0008237">
    <property type="term" value="F:metallopeptidase activity"/>
    <property type="evidence" value="ECO:0007669"/>
    <property type="project" value="UniProtKB-KW"/>
</dbReference>
<keyword evidence="3" id="KW-0378">Hydrolase</keyword>
<keyword evidence="5" id="KW-0472">Membrane</keyword>
<keyword evidence="5" id="KW-0812">Transmembrane</keyword>
<name>G0QUJ6_ICHMU</name>
<dbReference type="FunCoup" id="G0QUJ6">
    <property type="interactions" value="6"/>
</dbReference>
<dbReference type="OMA" id="RILQPPW"/>